<keyword evidence="2" id="KW-1185">Reference proteome</keyword>
<dbReference type="AlphaFoldDB" id="A0A517Y669"/>
<dbReference type="EMBL" id="CP036274">
    <property type="protein sequence ID" value="QDU25725.1"/>
    <property type="molecule type" value="Genomic_DNA"/>
</dbReference>
<dbReference type="Proteomes" id="UP000315017">
    <property type="component" value="Chromosome"/>
</dbReference>
<proteinExistence type="predicted"/>
<dbReference type="RefSeq" id="WP_145085154.1">
    <property type="nucleotide sequence ID" value="NZ_CP036274.1"/>
</dbReference>
<organism evidence="1 2">
    <name type="scientific">Anatilimnocola aggregata</name>
    <dbReference type="NCBI Taxonomy" id="2528021"/>
    <lineage>
        <taxon>Bacteria</taxon>
        <taxon>Pseudomonadati</taxon>
        <taxon>Planctomycetota</taxon>
        <taxon>Planctomycetia</taxon>
        <taxon>Pirellulales</taxon>
        <taxon>Pirellulaceae</taxon>
        <taxon>Anatilimnocola</taxon>
    </lineage>
</organism>
<sequence length="176" mass="19116">MFDSLKTFLFGYEPKPSDLPPQAQRYAAPAPATAMDLARRGWRPHRLGNSQLVIFLPAQIHIWAGPNGMLYGGEDPPNITLTATLQQGFAADPSLAIDFVEDLAERRGLPFHHVGTYCCFHDPGPADPWIVADRQFLIGLPGSVVTLSLRGTRDAAATIALNEVRGAIPQLVGEMT</sequence>
<protein>
    <submittedName>
        <fullName evidence="1">Uncharacterized protein</fullName>
    </submittedName>
</protein>
<evidence type="ECO:0000313" key="2">
    <source>
        <dbReference type="Proteomes" id="UP000315017"/>
    </source>
</evidence>
<evidence type="ECO:0000313" key="1">
    <source>
        <dbReference type="EMBL" id="QDU25725.1"/>
    </source>
</evidence>
<dbReference type="KEGG" id="aagg:ETAA8_07950"/>
<name>A0A517Y669_9BACT</name>
<accession>A0A517Y669</accession>
<reference evidence="1 2" key="1">
    <citation type="submission" date="2019-02" db="EMBL/GenBank/DDBJ databases">
        <title>Deep-cultivation of Planctomycetes and their phenomic and genomic characterization uncovers novel biology.</title>
        <authorList>
            <person name="Wiegand S."/>
            <person name="Jogler M."/>
            <person name="Boedeker C."/>
            <person name="Pinto D."/>
            <person name="Vollmers J."/>
            <person name="Rivas-Marin E."/>
            <person name="Kohn T."/>
            <person name="Peeters S.H."/>
            <person name="Heuer A."/>
            <person name="Rast P."/>
            <person name="Oberbeckmann S."/>
            <person name="Bunk B."/>
            <person name="Jeske O."/>
            <person name="Meyerdierks A."/>
            <person name="Storesund J.E."/>
            <person name="Kallscheuer N."/>
            <person name="Luecker S."/>
            <person name="Lage O.M."/>
            <person name="Pohl T."/>
            <person name="Merkel B.J."/>
            <person name="Hornburger P."/>
            <person name="Mueller R.-W."/>
            <person name="Bruemmer F."/>
            <person name="Labrenz M."/>
            <person name="Spormann A.M."/>
            <person name="Op den Camp H."/>
            <person name="Overmann J."/>
            <person name="Amann R."/>
            <person name="Jetten M.S.M."/>
            <person name="Mascher T."/>
            <person name="Medema M.H."/>
            <person name="Devos D.P."/>
            <person name="Kaster A.-K."/>
            <person name="Ovreas L."/>
            <person name="Rohde M."/>
            <person name="Galperin M.Y."/>
            <person name="Jogler C."/>
        </authorList>
    </citation>
    <scope>NUCLEOTIDE SEQUENCE [LARGE SCALE GENOMIC DNA]</scope>
    <source>
        <strain evidence="1 2">ETA_A8</strain>
    </source>
</reference>
<gene>
    <name evidence="1" type="ORF">ETAA8_07950</name>
</gene>